<dbReference type="SMART" id="SM00267">
    <property type="entry name" value="GGDEF"/>
    <property type="match status" value="1"/>
</dbReference>
<feature type="domain" description="PAS" evidence="2">
    <location>
        <begin position="323"/>
        <end position="368"/>
    </location>
</feature>
<feature type="region of interest" description="Disordered" evidence="1">
    <location>
        <begin position="1"/>
        <end position="38"/>
    </location>
</feature>
<dbReference type="PROSITE" id="PS50887">
    <property type="entry name" value="GGDEF"/>
    <property type="match status" value="1"/>
</dbReference>
<evidence type="ECO:0000259" key="2">
    <source>
        <dbReference type="PROSITE" id="PS50112"/>
    </source>
</evidence>
<dbReference type="Gene3D" id="3.30.70.270">
    <property type="match status" value="1"/>
</dbReference>
<dbReference type="CDD" id="cd01948">
    <property type="entry name" value="EAL"/>
    <property type="match status" value="1"/>
</dbReference>
<dbReference type="InterPro" id="IPR013655">
    <property type="entry name" value="PAS_fold_3"/>
</dbReference>
<dbReference type="SMART" id="SM00091">
    <property type="entry name" value="PAS"/>
    <property type="match status" value="3"/>
</dbReference>
<evidence type="ECO:0000313" key="7">
    <source>
        <dbReference type="Proteomes" id="UP000288178"/>
    </source>
</evidence>
<evidence type="ECO:0000313" key="6">
    <source>
        <dbReference type="EMBL" id="RVT50474.1"/>
    </source>
</evidence>
<dbReference type="Pfam" id="PF00563">
    <property type="entry name" value="EAL"/>
    <property type="match status" value="1"/>
</dbReference>
<dbReference type="NCBIfam" id="TIGR00229">
    <property type="entry name" value="sensory_box"/>
    <property type="match status" value="3"/>
</dbReference>
<dbReference type="InterPro" id="IPR001610">
    <property type="entry name" value="PAC"/>
</dbReference>
<dbReference type="InterPro" id="IPR003018">
    <property type="entry name" value="GAF"/>
</dbReference>
<evidence type="ECO:0000259" key="4">
    <source>
        <dbReference type="PROSITE" id="PS50883"/>
    </source>
</evidence>
<reference evidence="6 7" key="1">
    <citation type="submission" date="2019-01" db="EMBL/GenBank/DDBJ databases">
        <authorList>
            <person name="Chen W.-M."/>
        </authorList>
    </citation>
    <scope>NUCLEOTIDE SEQUENCE [LARGE SCALE GENOMIC DNA]</scope>
    <source>
        <strain evidence="6 7">ICH-3</strain>
    </source>
</reference>
<dbReference type="NCBIfam" id="TIGR00254">
    <property type="entry name" value="GGDEF"/>
    <property type="match status" value="1"/>
</dbReference>
<dbReference type="AlphaFoldDB" id="A0A3S2TLR2"/>
<dbReference type="CDD" id="cd01949">
    <property type="entry name" value="GGDEF"/>
    <property type="match status" value="1"/>
</dbReference>
<dbReference type="Pfam" id="PF13426">
    <property type="entry name" value="PAS_9"/>
    <property type="match status" value="1"/>
</dbReference>
<dbReference type="SUPFAM" id="SSF55781">
    <property type="entry name" value="GAF domain-like"/>
    <property type="match status" value="1"/>
</dbReference>
<dbReference type="InterPro" id="IPR000160">
    <property type="entry name" value="GGDEF_dom"/>
</dbReference>
<dbReference type="RefSeq" id="WP_128199301.1">
    <property type="nucleotide sequence ID" value="NZ_SACT01000005.1"/>
</dbReference>
<dbReference type="OrthoDB" id="9813903at2"/>
<dbReference type="SUPFAM" id="SSF55073">
    <property type="entry name" value="Nucleotide cyclase"/>
    <property type="match status" value="1"/>
</dbReference>
<evidence type="ECO:0000259" key="5">
    <source>
        <dbReference type="PROSITE" id="PS50887"/>
    </source>
</evidence>
<feature type="domain" description="EAL" evidence="4">
    <location>
        <begin position="753"/>
        <end position="1003"/>
    </location>
</feature>
<dbReference type="SUPFAM" id="SSF141868">
    <property type="entry name" value="EAL domain-like"/>
    <property type="match status" value="1"/>
</dbReference>
<accession>A0A3S2TLR2</accession>
<gene>
    <name evidence="6" type="ORF">ENE75_15835</name>
</gene>
<evidence type="ECO:0000256" key="1">
    <source>
        <dbReference type="SAM" id="MobiDB-lite"/>
    </source>
</evidence>
<dbReference type="PANTHER" id="PTHR44757:SF2">
    <property type="entry name" value="BIOFILM ARCHITECTURE MAINTENANCE PROTEIN MBAA"/>
    <property type="match status" value="1"/>
</dbReference>
<dbReference type="CDD" id="cd00130">
    <property type="entry name" value="PAS"/>
    <property type="match status" value="3"/>
</dbReference>
<feature type="domain" description="PAC" evidence="3">
    <location>
        <begin position="400"/>
        <end position="455"/>
    </location>
</feature>
<dbReference type="Pfam" id="PF00990">
    <property type="entry name" value="GGDEF"/>
    <property type="match status" value="1"/>
</dbReference>
<dbReference type="InterPro" id="IPR000014">
    <property type="entry name" value="PAS"/>
</dbReference>
<dbReference type="PROSITE" id="PS50883">
    <property type="entry name" value="EAL"/>
    <property type="match status" value="1"/>
</dbReference>
<dbReference type="InterPro" id="IPR029016">
    <property type="entry name" value="GAF-like_dom_sf"/>
</dbReference>
<dbReference type="Pfam" id="PF01590">
    <property type="entry name" value="GAF"/>
    <property type="match status" value="1"/>
</dbReference>
<dbReference type="SMART" id="SM00065">
    <property type="entry name" value="GAF"/>
    <property type="match status" value="1"/>
</dbReference>
<dbReference type="Gene3D" id="3.30.450.20">
    <property type="entry name" value="PAS domain"/>
    <property type="match status" value="3"/>
</dbReference>
<feature type="compositionally biased region" description="Low complexity" evidence="1">
    <location>
        <begin position="20"/>
        <end position="34"/>
    </location>
</feature>
<dbReference type="InterPro" id="IPR035965">
    <property type="entry name" value="PAS-like_dom_sf"/>
</dbReference>
<dbReference type="InterPro" id="IPR043128">
    <property type="entry name" value="Rev_trsase/Diguanyl_cyclase"/>
</dbReference>
<dbReference type="PROSITE" id="PS50113">
    <property type="entry name" value="PAC"/>
    <property type="match status" value="3"/>
</dbReference>
<organism evidence="6 7">
    <name type="scientific">Rubrivivax albus</name>
    <dbReference type="NCBI Taxonomy" id="2499835"/>
    <lineage>
        <taxon>Bacteria</taxon>
        <taxon>Pseudomonadati</taxon>
        <taxon>Pseudomonadota</taxon>
        <taxon>Betaproteobacteria</taxon>
        <taxon>Burkholderiales</taxon>
        <taxon>Sphaerotilaceae</taxon>
        <taxon>Rubrivivax</taxon>
    </lineage>
</organism>
<dbReference type="Gene3D" id="3.20.20.450">
    <property type="entry name" value="EAL domain"/>
    <property type="match status" value="1"/>
</dbReference>
<dbReference type="InterPro" id="IPR029787">
    <property type="entry name" value="Nucleotide_cyclase"/>
</dbReference>
<dbReference type="SMART" id="SM00052">
    <property type="entry name" value="EAL"/>
    <property type="match status" value="1"/>
</dbReference>
<evidence type="ECO:0000259" key="3">
    <source>
        <dbReference type="PROSITE" id="PS50113"/>
    </source>
</evidence>
<dbReference type="InterPro" id="IPR013656">
    <property type="entry name" value="PAS_4"/>
</dbReference>
<proteinExistence type="predicted"/>
<dbReference type="InterPro" id="IPR035919">
    <property type="entry name" value="EAL_sf"/>
</dbReference>
<dbReference type="InterPro" id="IPR052155">
    <property type="entry name" value="Biofilm_reg_signaling"/>
</dbReference>
<feature type="domain" description="PAC" evidence="3">
    <location>
        <begin position="275"/>
        <end position="329"/>
    </location>
</feature>
<dbReference type="Proteomes" id="UP000288178">
    <property type="component" value="Unassembled WGS sequence"/>
</dbReference>
<dbReference type="Pfam" id="PF08448">
    <property type="entry name" value="PAS_4"/>
    <property type="match status" value="1"/>
</dbReference>
<dbReference type="PANTHER" id="PTHR44757">
    <property type="entry name" value="DIGUANYLATE CYCLASE DGCP"/>
    <property type="match status" value="1"/>
</dbReference>
<feature type="domain" description="PAS" evidence="2">
    <location>
        <begin position="203"/>
        <end position="249"/>
    </location>
</feature>
<dbReference type="EMBL" id="SACT01000005">
    <property type="protein sequence ID" value="RVT50474.1"/>
    <property type="molecule type" value="Genomic_DNA"/>
</dbReference>
<dbReference type="PROSITE" id="PS50112">
    <property type="entry name" value="PAS"/>
    <property type="match status" value="2"/>
</dbReference>
<dbReference type="InterPro" id="IPR001633">
    <property type="entry name" value="EAL_dom"/>
</dbReference>
<keyword evidence="7" id="KW-1185">Reference proteome</keyword>
<feature type="domain" description="PAC" evidence="3">
    <location>
        <begin position="520"/>
        <end position="573"/>
    </location>
</feature>
<dbReference type="SUPFAM" id="SSF55785">
    <property type="entry name" value="PYP-like sensor domain (PAS domain)"/>
    <property type="match status" value="3"/>
</dbReference>
<feature type="domain" description="GGDEF" evidence="5">
    <location>
        <begin position="605"/>
        <end position="744"/>
    </location>
</feature>
<comment type="caution">
    <text evidence="6">The sequence shown here is derived from an EMBL/GenBank/DDBJ whole genome shotgun (WGS) entry which is preliminary data.</text>
</comment>
<protein>
    <submittedName>
        <fullName evidence="6">EAL domain-containing protein</fullName>
    </submittedName>
</protein>
<sequence>MPVPSRVQHRTTGTERTPETSSIVAGDSSASSTSLPRPDEAQRLAALQATELLDTAEEQSFDDLTALAAEILDVPIALVSLVDEQRQWFKSHHGLPARETPREWAFCAHAIQGDGIFEVPDAAADPRFRNNPLVVQDPRIRFYAGMPLRLPTGEALGTLCVIDRTPRRLEARQRDALVRLARQASHLIELHRSRLEQHRTSRELRRLALVAQRTDNVVILGDTEGRTTWVNAAFERVTGYSADEVIGRTPGSVLQFEGSAPAAREALGHAVRARKACRVQILNRSKGGRPYWMDVDLQPLHGEDGTFEGFVAVETDVTEVVRQREHAQALLDALPAGVLLQSRSAAILRANPAAHDILGMPPGGLVGRDTRAARWLTVDAEGQPLRDEDRPLTQVLATGRPTEPRRIGVHNGQGQRRWLDLRCVPLRGPDGELEAALTCFTDITDAVRTDGMLQTALGAADLGSWTWDPDDDQWTLSPNWVERFGPLTNEGRWLERVHPDDLPMSQDTMLALLRGTEQRYRAEFRLRMRSGAWHWLLAYAAVAERAPNGRVLRVSGVLMDINERKRAEERLRAAATTDALTGLPNRSLLADRVGQALASCRRRRRLGALIFLDLDHFKRVNDSHGHAAGDALLCEVTRRLRDTLRVDDTLARMGGDELMVLLPDAGADPDEAERAAREVVRKLRVALDVPVQVGLMEYRVGASIGITVFPRDDTPTVDDLVREADTAMYAAKQAERGSTRLYEPAMHEHVASRVAMERALRQAIDDDAITLHLQGQWTSDGTIAGLEALARWHDPDQGMVPPAQFISVAEDSGLILPLGRRMIEQACALACRLRDAGVDVPLAVNVSPRQFADPGFTAHLVRTVGAYGISPRALQLELTESMLADDASEQVMKHLAAEGFRFSIDDFGTGWSNLLYLKRLPVHELKIDRAFVRDLVEDADDAALVLAIIGIARRFGIQTVAEGVETAAQARFLVEAGCDRLQGWLFDRARPIDEVLASPLRRPAVADAWSA</sequence>
<dbReference type="Pfam" id="PF08447">
    <property type="entry name" value="PAS_3"/>
    <property type="match status" value="1"/>
</dbReference>
<name>A0A3S2TLR2_9BURK</name>
<dbReference type="Gene3D" id="3.30.450.40">
    <property type="match status" value="1"/>
</dbReference>
<dbReference type="InterPro" id="IPR000700">
    <property type="entry name" value="PAS-assoc_C"/>
</dbReference>
<dbReference type="SMART" id="SM00086">
    <property type="entry name" value="PAC"/>
    <property type="match status" value="3"/>
</dbReference>